<dbReference type="EMBL" id="AP014704">
    <property type="protein sequence ID" value="BAQ45349.1"/>
    <property type="molecule type" value="Genomic_DNA"/>
</dbReference>
<organism evidence="2 3">
    <name type="scientific">Methylobacterium aquaticum</name>
    <dbReference type="NCBI Taxonomy" id="270351"/>
    <lineage>
        <taxon>Bacteria</taxon>
        <taxon>Pseudomonadati</taxon>
        <taxon>Pseudomonadota</taxon>
        <taxon>Alphaproteobacteria</taxon>
        <taxon>Hyphomicrobiales</taxon>
        <taxon>Methylobacteriaceae</taxon>
        <taxon>Methylobacterium</taxon>
    </lineage>
</organism>
<dbReference type="Proteomes" id="UP000061432">
    <property type="component" value="Chromosome"/>
</dbReference>
<dbReference type="AlphaFoldDB" id="A0A0C6FJR5"/>
<reference evidence="2 3" key="1">
    <citation type="journal article" date="2015" name="Genome Announc.">
        <title>Complete Genome Sequence of Methylobacterium aquaticum Strain 22A, Isolated from Racomitrium japonicum Moss.</title>
        <authorList>
            <person name="Tani A."/>
            <person name="Ogura Y."/>
            <person name="Hayashi T."/>
            <person name="Kimbara K."/>
        </authorList>
    </citation>
    <scope>NUCLEOTIDE SEQUENCE [LARGE SCALE GENOMIC DNA]</scope>
    <source>
        <strain evidence="2 3">MA-22A</strain>
    </source>
</reference>
<sequence length="174" mass="18489">MASGLCGFVRGSRGTASVEFAVISSLALLMFMGTHDIVFMVNTKRDVDRASVVIARAMSTCQNSSCMSDMIDAYIKRRANTFVRYPSATIDMFMLQKNGGSVKVCSGTRTALTDADVLASAGNIMRDGDIGAAVIISSTYNSVLPGFVKTYISPSGVSYRGYAIDVMTNANAVC</sequence>
<keyword evidence="1" id="KW-0812">Transmembrane</keyword>
<feature type="transmembrane region" description="Helical" evidence="1">
    <location>
        <begin position="20"/>
        <end position="41"/>
    </location>
</feature>
<dbReference type="PATRIC" id="fig|270351.10.peg.1992"/>
<keyword evidence="1" id="KW-0472">Membrane</keyword>
<evidence type="ECO:0000313" key="3">
    <source>
        <dbReference type="Proteomes" id="UP000061432"/>
    </source>
</evidence>
<name>A0A0C6FJR5_9HYPH</name>
<reference evidence="3" key="2">
    <citation type="submission" date="2015-01" db="EMBL/GenBank/DDBJ databases">
        <title>Complete genome sequence of Methylobacterium aquaticum strain 22A.</title>
        <authorList>
            <person name="Tani A."/>
            <person name="Ogura Y."/>
            <person name="Hayashi T."/>
        </authorList>
    </citation>
    <scope>NUCLEOTIDE SEQUENCE [LARGE SCALE GENOMIC DNA]</scope>
    <source>
        <strain evidence="3">MA-22A</strain>
    </source>
</reference>
<protein>
    <submittedName>
        <fullName evidence="2">Flp pilus assembly protein TadG</fullName>
    </submittedName>
</protein>
<dbReference type="KEGG" id="maqu:Maq22A_c10350"/>
<proteinExistence type="predicted"/>
<gene>
    <name evidence="2" type="ORF">Maq22A_c10350</name>
</gene>
<accession>A0A0C6FJR5</accession>
<evidence type="ECO:0000313" key="2">
    <source>
        <dbReference type="EMBL" id="BAQ45349.1"/>
    </source>
</evidence>
<keyword evidence="1" id="KW-1133">Transmembrane helix</keyword>
<evidence type="ECO:0000256" key="1">
    <source>
        <dbReference type="SAM" id="Phobius"/>
    </source>
</evidence>